<organism evidence="10">
    <name type="scientific">Thermorudis peleae</name>
    <dbReference type="NCBI Taxonomy" id="1382356"/>
    <lineage>
        <taxon>Bacteria</taxon>
        <taxon>Pseudomonadati</taxon>
        <taxon>Thermomicrobiota</taxon>
        <taxon>Thermomicrobia</taxon>
        <taxon>Thermomicrobia incertae sedis</taxon>
        <taxon>Thermorudis</taxon>
    </lineage>
</organism>
<evidence type="ECO:0000256" key="4">
    <source>
        <dbReference type="ARBA" id="ARBA00022801"/>
    </source>
</evidence>
<keyword evidence="3" id="KW-0479">Metal-binding</keyword>
<evidence type="ECO:0000256" key="7">
    <source>
        <dbReference type="ARBA" id="ARBA00043224"/>
    </source>
</evidence>
<reference evidence="10" key="1">
    <citation type="journal article" date="2020" name="mSystems">
        <title>Genome- and Community-Level Interaction Insights into Carbon Utilization and Element Cycling Functions of Hydrothermarchaeota in Hydrothermal Sediment.</title>
        <authorList>
            <person name="Zhou Z."/>
            <person name="Liu Y."/>
            <person name="Xu W."/>
            <person name="Pan J."/>
            <person name="Luo Z.H."/>
            <person name="Li M."/>
        </authorList>
    </citation>
    <scope>NUCLEOTIDE SEQUENCE [LARGE SCALE GENOMIC DNA]</scope>
    <source>
        <strain evidence="10">SpSt-210</strain>
    </source>
</reference>
<evidence type="ECO:0000256" key="1">
    <source>
        <dbReference type="ARBA" id="ARBA00006336"/>
    </source>
</evidence>
<dbReference type="SUPFAM" id="SSF52499">
    <property type="entry name" value="Isochorismatase-like hydrolases"/>
    <property type="match status" value="1"/>
</dbReference>
<proteinExistence type="inferred from homology"/>
<evidence type="ECO:0000256" key="3">
    <source>
        <dbReference type="ARBA" id="ARBA00022723"/>
    </source>
</evidence>
<dbReference type="Gene3D" id="3.40.50.850">
    <property type="entry name" value="Isochorismatase-like"/>
    <property type="match status" value="1"/>
</dbReference>
<feature type="region of interest" description="Disordered" evidence="8">
    <location>
        <begin position="189"/>
        <end position="209"/>
    </location>
</feature>
<dbReference type="CDD" id="cd01011">
    <property type="entry name" value="nicotinamidase"/>
    <property type="match status" value="1"/>
</dbReference>
<gene>
    <name evidence="10" type="primary">pncA</name>
    <name evidence="10" type="ORF">ENP34_14180</name>
</gene>
<comment type="similarity">
    <text evidence="1">Belongs to the isochorismatase family.</text>
</comment>
<sequence>MAERRAALLVVDVQNDFVPGGALPVPEGDRVVPVLNEYIRRFREAGLPVYFSRDWHPERTRHFKEFGGAWPPHCVQGTSGAEFHPELEVPTDAVVITKGADPEEDAYSAFQGRTTEGESFAERLRRDGVTHLYVGGLATDYCVRASALDALAAGLKVTVLVDAVRGVDVQPGDSERALAELRDRGAETATLETLQLGEPTSPPAPRPGS</sequence>
<evidence type="ECO:0000313" key="10">
    <source>
        <dbReference type="EMBL" id="HEG92566.1"/>
    </source>
</evidence>
<feature type="domain" description="Isochorismatase-like" evidence="9">
    <location>
        <begin position="6"/>
        <end position="192"/>
    </location>
</feature>
<dbReference type="EC" id="3.5.1.19" evidence="6"/>
<keyword evidence="4 10" id="KW-0378">Hydrolase</keyword>
<evidence type="ECO:0000256" key="6">
    <source>
        <dbReference type="ARBA" id="ARBA00039017"/>
    </source>
</evidence>
<dbReference type="AlphaFoldDB" id="A0A831THZ4"/>
<comment type="pathway">
    <text evidence="5">Cofactor biosynthesis; nicotinate biosynthesis; nicotinate from nicotinamide: step 1/1.</text>
</comment>
<dbReference type="EMBL" id="DSIY01000329">
    <property type="protein sequence ID" value="HEG92566.1"/>
    <property type="molecule type" value="Genomic_DNA"/>
</dbReference>
<evidence type="ECO:0000256" key="5">
    <source>
        <dbReference type="ARBA" id="ARBA00037900"/>
    </source>
</evidence>
<evidence type="ECO:0000256" key="8">
    <source>
        <dbReference type="SAM" id="MobiDB-lite"/>
    </source>
</evidence>
<evidence type="ECO:0000256" key="2">
    <source>
        <dbReference type="ARBA" id="ARBA00022642"/>
    </source>
</evidence>
<name>A0A831THZ4_9BACT</name>
<dbReference type="PANTHER" id="PTHR11080:SF2">
    <property type="entry name" value="LD05707P"/>
    <property type="match status" value="1"/>
</dbReference>
<dbReference type="GO" id="GO:0046872">
    <property type="term" value="F:metal ion binding"/>
    <property type="evidence" value="ECO:0007669"/>
    <property type="project" value="UniProtKB-KW"/>
</dbReference>
<dbReference type="GO" id="GO:0008936">
    <property type="term" value="F:nicotinamidase activity"/>
    <property type="evidence" value="ECO:0007669"/>
    <property type="project" value="UniProtKB-EC"/>
</dbReference>
<protein>
    <recommendedName>
        <fullName evidence="6">nicotinamidase</fullName>
        <ecNumber evidence="6">3.5.1.19</ecNumber>
    </recommendedName>
    <alternativeName>
        <fullName evidence="7">Nicotinamide deamidase</fullName>
    </alternativeName>
</protein>
<keyword evidence="2" id="KW-0662">Pyridine nucleotide biosynthesis</keyword>
<dbReference type="InterPro" id="IPR052347">
    <property type="entry name" value="Isochorismatase_Nicotinamidase"/>
</dbReference>
<dbReference type="InterPro" id="IPR036380">
    <property type="entry name" value="Isochorismatase-like_sf"/>
</dbReference>
<evidence type="ECO:0000259" key="9">
    <source>
        <dbReference type="Pfam" id="PF00857"/>
    </source>
</evidence>
<dbReference type="PANTHER" id="PTHR11080">
    <property type="entry name" value="PYRAZINAMIDASE/NICOTINAMIDASE"/>
    <property type="match status" value="1"/>
</dbReference>
<dbReference type="NCBIfam" id="NF008623">
    <property type="entry name" value="PRK11609.1"/>
    <property type="match status" value="1"/>
</dbReference>
<comment type="caution">
    <text evidence="10">The sequence shown here is derived from an EMBL/GenBank/DDBJ whole genome shotgun (WGS) entry which is preliminary data.</text>
</comment>
<dbReference type="InterPro" id="IPR000868">
    <property type="entry name" value="Isochorismatase-like_dom"/>
</dbReference>
<accession>A0A831THZ4</accession>
<feature type="compositionally biased region" description="Pro residues" evidence="8">
    <location>
        <begin position="200"/>
        <end position="209"/>
    </location>
</feature>
<dbReference type="Pfam" id="PF00857">
    <property type="entry name" value="Isochorismatase"/>
    <property type="match status" value="1"/>
</dbReference>
<dbReference type="GO" id="GO:0019363">
    <property type="term" value="P:pyridine nucleotide biosynthetic process"/>
    <property type="evidence" value="ECO:0007669"/>
    <property type="project" value="UniProtKB-KW"/>
</dbReference>